<proteinExistence type="predicted"/>
<dbReference type="RefSeq" id="WP_004922803.1">
    <property type="nucleotide sequence ID" value="NZ_DS607663.1"/>
</dbReference>
<evidence type="ECO:0000313" key="2">
    <source>
        <dbReference type="Proteomes" id="UP000004506"/>
    </source>
</evidence>
<reference evidence="1 2" key="3">
    <citation type="submission" date="2008-05" db="EMBL/GenBank/DDBJ databases">
        <authorList>
            <person name="Fulton L."/>
            <person name="Clifton S."/>
            <person name="Fulton B."/>
            <person name="Xu J."/>
            <person name="Minx P."/>
            <person name="Pepin K.H."/>
            <person name="Johnson M."/>
            <person name="Thiruvilangam P."/>
            <person name="Bhonagiri V."/>
            <person name="Nash W.E."/>
            <person name="Mardis E.R."/>
            <person name="Wilson R.K."/>
        </authorList>
    </citation>
    <scope>NUCLEOTIDE SEQUENCE [LARGE SCALE GENOMIC DNA]</scope>
    <source>
        <strain evidence="1 2">ATCC 25827</strain>
    </source>
</reference>
<name>A0AA86YYH0_PROST</name>
<dbReference type="Proteomes" id="UP000004506">
    <property type="component" value="Unassembled WGS sequence"/>
</dbReference>
<dbReference type="AlphaFoldDB" id="A0AA86YYH0"/>
<reference evidence="2" key="2">
    <citation type="submission" date="2008-04" db="EMBL/GenBank/DDBJ databases">
        <title>Draft genome sequence of Providencia stuartii(ATCC 25827).</title>
        <authorList>
            <person name="Sudarsanam P."/>
            <person name="Ley R."/>
            <person name="Guruge J."/>
            <person name="Turnbaugh P.J."/>
            <person name="Mahowald M."/>
            <person name="Liep D."/>
            <person name="Gordon J."/>
        </authorList>
    </citation>
    <scope>NUCLEOTIDE SEQUENCE [LARGE SCALE GENOMIC DNA]</scope>
    <source>
        <strain evidence="2">ATCC 25827</strain>
    </source>
</reference>
<comment type="caution">
    <text evidence="1">The sequence shown here is derived from an EMBL/GenBank/DDBJ whole genome shotgun (WGS) entry which is preliminary data.</text>
</comment>
<accession>A0AA86YYH0</accession>
<reference evidence="2" key="1">
    <citation type="submission" date="2008-04" db="EMBL/GenBank/DDBJ databases">
        <title>Draft genome sequence of Providencia stuartii (ATCC 25827).</title>
        <authorList>
            <person name="Sudarsanam P."/>
            <person name="Ley R."/>
            <person name="Guruge J."/>
            <person name="Turnbaugh P.J."/>
            <person name="Mahowald M."/>
            <person name="Liep D."/>
            <person name="Gordon J."/>
        </authorList>
    </citation>
    <scope>NUCLEOTIDE SEQUENCE [LARGE SCALE GENOMIC DNA]</scope>
    <source>
        <strain evidence="2">ATCC 25827</strain>
    </source>
</reference>
<dbReference type="EMBL" id="ABJD02000101">
    <property type="protein sequence ID" value="EDU60503.1"/>
    <property type="molecule type" value="Genomic_DNA"/>
</dbReference>
<protein>
    <submittedName>
        <fullName evidence="1">Uncharacterized protein</fullName>
    </submittedName>
</protein>
<gene>
    <name evidence="1" type="ORF">PROSTU_03710</name>
</gene>
<evidence type="ECO:0000313" key="1">
    <source>
        <dbReference type="EMBL" id="EDU60503.1"/>
    </source>
</evidence>
<sequence>MTAKVKLPGIEVFMSKIDEDNFSKALGDYFKEIKFIDNYVWDTLDPPVRNSISLCYGAINSNVTIINSDITSISDYKNNYVFPRPNNAGFSGSFVGKGLVQFIHSKEADFAAGCLRNGTISASYKPAKDPETEAFVKGVWKIFKKGAKKVYAINRETGELYRDKPETRYFAWPDAAKIYDGTDGRYLTATAFNFYIAK</sequence>
<organism evidence="1 2">
    <name type="scientific">Providencia stuartii ATCC 25827</name>
    <dbReference type="NCBI Taxonomy" id="471874"/>
    <lineage>
        <taxon>Bacteria</taxon>
        <taxon>Pseudomonadati</taxon>
        <taxon>Pseudomonadota</taxon>
        <taxon>Gammaproteobacteria</taxon>
        <taxon>Enterobacterales</taxon>
        <taxon>Morganellaceae</taxon>
        <taxon>Providencia</taxon>
    </lineage>
</organism>